<evidence type="ECO:0000313" key="2">
    <source>
        <dbReference type="EMBL" id="PHT62758.1"/>
    </source>
</evidence>
<evidence type="ECO:0000313" key="3">
    <source>
        <dbReference type="Proteomes" id="UP000222542"/>
    </source>
</evidence>
<sequence>MVNWKVVKPEPRYEDLMADMFSKELNHLDLSNPLIVGSIDADANIAPAVAVQQQSEKTILIEFEDEFDDFSTPPSADLLKKMRFDVGQSSHPPIKKQKIVEELEKVSSRVAKPKKQSDKLSKDKNLADPSMDLPEPRVSLDKDKVVPNVEMRDADKSFAASEEKLSLSKSDLDEIKSYVRTYVDIKFNDLQKLMVDQYTELLGVVKESFASFGKVAQYPVHENEKDNLDIEEDPPQSLNAHTTDAKNYNVVDAVGQSSKLGVENSYADKLQEDDRHSTDAEVDEAIKKKRVTESEEALHNTDEDLSKAITLYVPPSRAAYPTGINYIDAAAIDTSDRQDNIDSQCYISDNAIVAISQIPVCKTNPKYVRELPSNRNRQPSRVYQSPFVSEFDSGSKDKEVIQLQKKLKYSFEGHNINGPYAEDIFSKFSVWMSAGLYNPYATK</sequence>
<feature type="region of interest" description="Disordered" evidence="1">
    <location>
        <begin position="110"/>
        <end position="142"/>
    </location>
</feature>
<dbReference type="AlphaFoldDB" id="A0A2G2XZ47"/>
<dbReference type="PANTHER" id="PTHR48302">
    <property type="entry name" value="ULP1 PROTEASE FAMILY, C-TERMINAL CATALYTIC DOMAIN CONTAINING PROTEIN"/>
    <property type="match status" value="1"/>
</dbReference>
<gene>
    <name evidence="2" type="ORF">T459_33421</name>
</gene>
<reference evidence="2 3" key="2">
    <citation type="journal article" date="2017" name="Genome Biol.">
        <title>New reference genome sequences of hot pepper reveal the massive evolution of plant disease-resistance genes by retroduplication.</title>
        <authorList>
            <person name="Kim S."/>
            <person name="Park J."/>
            <person name="Yeom S.I."/>
            <person name="Kim Y.M."/>
            <person name="Seo E."/>
            <person name="Kim K.T."/>
            <person name="Kim M.S."/>
            <person name="Lee J.M."/>
            <person name="Cheong K."/>
            <person name="Shin H.S."/>
            <person name="Kim S.B."/>
            <person name="Han K."/>
            <person name="Lee J."/>
            <person name="Park M."/>
            <person name="Lee H.A."/>
            <person name="Lee H.Y."/>
            <person name="Lee Y."/>
            <person name="Oh S."/>
            <person name="Lee J.H."/>
            <person name="Choi E."/>
            <person name="Choi E."/>
            <person name="Lee S.E."/>
            <person name="Jeon J."/>
            <person name="Kim H."/>
            <person name="Choi G."/>
            <person name="Song H."/>
            <person name="Lee J."/>
            <person name="Lee S.C."/>
            <person name="Kwon J.K."/>
            <person name="Lee H.Y."/>
            <person name="Koo N."/>
            <person name="Hong Y."/>
            <person name="Kim R.W."/>
            <person name="Kang W.H."/>
            <person name="Huh J.H."/>
            <person name="Kang B.C."/>
            <person name="Yang T.J."/>
            <person name="Lee Y.H."/>
            <person name="Bennetzen J.L."/>
            <person name="Choi D."/>
        </authorList>
    </citation>
    <scope>NUCLEOTIDE SEQUENCE [LARGE SCALE GENOMIC DNA]</scope>
    <source>
        <strain evidence="3">cv. CM334</strain>
    </source>
</reference>
<feature type="compositionally biased region" description="Basic and acidic residues" evidence="1">
    <location>
        <begin position="115"/>
        <end position="126"/>
    </location>
</feature>
<proteinExistence type="predicted"/>
<keyword evidence="3" id="KW-1185">Reference proteome</keyword>
<evidence type="ECO:0000256" key="1">
    <source>
        <dbReference type="SAM" id="MobiDB-lite"/>
    </source>
</evidence>
<name>A0A2G2XZ47_CAPAN</name>
<protein>
    <submittedName>
        <fullName evidence="2">Uncharacterized protein</fullName>
    </submittedName>
</protein>
<accession>A0A2G2XZ47</accession>
<dbReference type="EMBL" id="AYRZ02000062">
    <property type="protein sequence ID" value="PHT62758.1"/>
    <property type="molecule type" value="Genomic_DNA"/>
</dbReference>
<dbReference type="Proteomes" id="UP000222542">
    <property type="component" value="Unassembled WGS sequence"/>
</dbReference>
<dbReference type="PANTHER" id="PTHR48302:SF2">
    <property type="entry name" value="DUF1985 DOMAIN-CONTAINING PROTEIN"/>
    <property type="match status" value="1"/>
</dbReference>
<comment type="caution">
    <text evidence="2">The sequence shown here is derived from an EMBL/GenBank/DDBJ whole genome shotgun (WGS) entry which is preliminary data.</text>
</comment>
<reference evidence="2 3" key="1">
    <citation type="journal article" date="2014" name="Nat. Genet.">
        <title>Genome sequence of the hot pepper provides insights into the evolution of pungency in Capsicum species.</title>
        <authorList>
            <person name="Kim S."/>
            <person name="Park M."/>
            <person name="Yeom S.I."/>
            <person name="Kim Y.M."/>
            <person name="Lee J.M."/>
            <person name="Lee H.A."/>
            <person name="Seo E."/>
            <person name="Choi J."/>
            <person name="Cheong K."/>
            <person name="Kim K.T."/>
            <person name="Jung K."/>
            <person name="Lee G.W."/>
            <person name="Oh S.K."/>
            <person name="Bae C."/>
            <person name="Kim S.B."/>
            <person name="Lee H.Y."/>
            <person name="Kim S.Y."/>
            <person name="Kim M.S."/>
            <person name="Kang B.C."/>
            <person name="Jo Y.D."/>
            <person name="Yang H.B."/>
            <person name="Jeong H.J."/>
            <person name="Kang W.H."/>
            <person name="Kwon J.K."/>
            <person name="Shin C."/>
            <person name="Lim J.Y."/>
            <person name="Park J.H."/>
            <person name="Huh J.H."/>
            <person name="Kim J.S."/>
            <person name="Kim B.D."/>
            <person name="Cohen O."/>
            <person name="Paran I."/>
            <person name="Suh M.C."/>
            <person name="Lee S.B."/>
            <person name="Kim Y.K."/>
            <person name="Shin Y."/>
            <person name="Noh S.J."/>
            <person name="Park J."/>
            <person name="Seo Y.S."/>
            <person name="Kwon S.Y."/>
            <person name="Kim H.A."/>
            <person name="Park J.M."/>
            <person name="Kim H.J."/>
            <person name="Choi S.B."/>
            <person name="Bosland P.W."/>
            <person name="Reeves G."/>
            <person name="Jo S.H."/>
            <person name="Lee B.W."/>
            <person name="Cho H.T."/>
            <person name="Choi H.S."/>
            <person name="Lee M.S."/>
            <person name="Yu Y."/>
            <person name="Do Choi Y."/>
            <person name="Park B.S."/>
            <person name="van Deynze A."/>
            <person name="Ashrafi H."/>
            <person name="Hill T."/>
            <person name="Kim W.T."/>
            <person name="Pai H.S."/>
            <person name="Ahn H.K."/>
            <person name="Yeam I."/>
            <person name="Giovannoni J.J."/>
            <person name="Rose J.K."/>
            <person name="Sorensen I."/>
            <person name="Lee S.J."/>
            <person name="Kim R.W."/>
            <person name="Choi I.Y."/>
            <person name="Choi B.S."/>
            <person name="Lim J.S."/>
            <person name="Lee Y.H."/>
            <person name="Choi D."/>
        </authorList>
    </citation>
    <scope>NUCLEOTIDE SEQUENCE [LARGE SCALE GENOMIC DNA]</scope>
    <source>
        <strain evidence="3">cv. CM334</strain>
    </source>
</reference>
<organism evidence="2 3">
    <name type="scientific">Capsicum annuum</name>
    <name type="common">Capsicum pepper</name>
    <dbReference type="NCBI Taxonomy" id="4072"/>
    <lineage>
        <taxon>Eukaryota</taxon>
        <taxon>Viridiplantae</taxon>
        <taxon>Streptophyta</taxon>
        <taxon>Embryophyta</taxon>
        <taxon>Tracheophyta</taxon>
        <taxon>Spermatophyta</taxon>
        <taxon>Magnoliopsida</taxon>
        <taxon>eudicotyledons</taxon>
        <taxon>Gunneridae</taxon>
        <taxon>Pentapetalae</taxon>
        <taxon>asterids</taxon>
        <taxon>lamiids</taxon>
        <taxon>Solanales</taxon>
        <taxon>Solanaceae</taxon>
        <taxon>Solanoideae</taxon>
        <taxon>Capsiceae</taxon>
        <taxon>Capsicum</taxon>
    </lineage>
</organism>
<dbReference type="Gramene" id="PHT62758">
    <property type="protein sequence ID" value="PHT62758"/>
    <property type="gene ID" value="T459_33421"/>
</dbReference>